<evidence type="ECO:0000256" key="1">
    <source>
        <dbReference type="SAM" id="MobiDB-lite"/>
    </source>
</evidence>
<sequence length="103" mass="11425">MFLATGAWGTTERPKKKNYTMKFSENKRGEALTESDGGTSKSRFGGCGGVFVRENRRGKAPRVSITSSMLQKWESLRRGKVEVLVTLERKIEQGRKNGQGSIG</sequence>
<dbReference type="Proteomes" id="UP001359559">
    <property type="component" value="Unassembled WGS sequence"/>
</dbReference>
<name>A0AAN9KHL0_CLITE</name>
<feature type="region of interest" description="Disordered" evidence="1">
    <location>
        <begin position="1"/>
        <end position="49"/>
    </location>
</feature>
<keyword evidence="3" id="KW-1185">Reference proteome</keyword>
<protein>
    <submittedName>
        <fullName evidence="2">Uncharacterized protein</fullName>
    </submittedName>
</protein>
<comment type="caution">
    <text evidence="2">The sequence shown here is derived from an EMBL/GenBank/DDBJ whole genome shotgun (WGS) entry which is preliminary data.</text>
</comment>
<gene>
    <name evidence="2" type="ORF">RJT34_01314</name>
</gene>
<reference evidence="2 3" key="1">
    <citation type="submission" date="2024-01" db="EMBL/GenBank/DDBJ databases">
        <title>The genomes of 5 underutilized Papilionoideae crops provide insights into root nodulation and disease resistance.</title>
        <authorList>
            <person name="Yuan L."/>
        </authorList>
    </citation>
    <scope>NUCLEOTIDE SEQUENCE [LARGE SCALE GENOMIC DNA]</scope>
    <source>
        <strain evidence="2">LY-2023</strain>
        <tissue evidence="2">Leaf</tissue>
    </source>
</reference>
<dbReference type="EMBL" id="JAYKXN010000001">
    <property type="protein sequence ID" value="KAK7317249.1"/>
    <property type="molecule type" value="Genomic_DNA"/>
</dbReference>
<accession>A0AAN9KHL0</accession>
<organism evidence="2 3">
    <name type="scientific">Clitoria ternatea</name>
    <name type="common">Butterfly pea</name>
    <dbReference type="NCBI Taxonomy" id="43366"/>
    <lineage>
        <taxon>Eukaryota</taxon>
        <taxon>Viridiplantae</taxon>
        <taxon>Streptophyta</taxon>
        <taxon>Embryophyta</taxon>
        <taxon>Tracheophyta</taxon>
        <taxon>Spermatophyta</taxon>
        <taxon>Magnoliopsida</taxon>
        <taxon>eudicotyledons</taxon>
        <taxon>Gunneridae</taxon>
        <taxon>Pentapetalae</taxon>
        <taxon>rosids</taxon>
        <taxon>fabids</taxon>
        <taxon>Fabales</taxon>
        <taxon>Fabaceae</taxon>
        <taxon>Papilionoideae</taxon>
        <taxon>50 kb inversion clade</taxon>
        <taxon>NPAAA clade</taxon>
        <taxon>indigoferoid/millettioid clade</taxon>
        <taxon>Phaseoleae</taxon>
        <taxon>Clitoria</taxon>
    </lineage>
</organism>
<evidence type="ECO:0000313" key="3">
    <source>
        <dbReference type="Proteomes" id="UP001359559"/>
    </source>
</evidence>
<dbReference type="AlphaFoldDB" id="A0AAN9KHL0"/>
<evidence type="ECO:0000313" key="2">
    <source>
        <dbReference type="EMBL" id="KAK7317249.1"/>
    </source>
</evidence>
<proteinExistence type="predicted"/>